<comment type="similarity">
    <text evidence="2">Belongs to the monovalent cation:proton antiporter 2 (CPA2) transporter (TC 2.A.37) family.</text>
</comment>
<feature type="transmembrane region" description="Helical" evidence="7">
    <location>
        <begin position="53"/>
        <end position="73"/>
    </location>
</feature>
<dbReference type="GO" id="GO:0015297">
    <property type="term" value="F:antiporter activity"/>
    <property type="evidence" value="ECO:0007669"/>
    <property type="project" value="InterPro"/>
</dbReference>
<proteinExistence type="inferred from homology"/>
<feature type="transmembrane region" description="Helical" evidence="7">
    <location>
        <begin position="181"/>
        <end position="201"/>
    </location>
</feature>
<dbReference type="SUPFAM" id="SSF51735">
    <property type="entry name" value="NAD(P)-binding Rossmann-fold domains"/>
    <property type="match status" value="1"/>
</dbReference>
<feature type="transmembrane region" description="Helical" evidence="7">
    <location>
        <begin position="213"/>
        <end position="233"/>
    </location>
</feature>
<dbReference type="EMBL" id="LCDA01000002">
    <property type="protein sequence ID" value="KKS43133.1"/>
    <property type="molecule type" value="Genomic_DNA"/>
</dbReference>
<dbReference type="InterPro" id="IPR036291">
    <property type="entry name" value="NAD(P)-bd_dom_sf"/>
</dbReference>
<dbReference type="PANTHER" id="PTHR42751:SF3">
    <property type="entry name" value="SODIUM_GLUTAMATE SYMPORTER"/>
    <property type="match status" value="1"/>
</dbReference>
<protein>
    <submittedName>
        <fullName evidence="9">Transporter, CPA2 family</fullName>
    </submittedName>
</protein>
<evidence type="ECO:0000313" key="9">
    <source>
        <dbReference type="EMBL" id="KKS43133.1"/>
    </source>
</evidence>
<dbReference type="Gene3D" id="1.20.1530.20">
    <property type="match status" value="1"/>
</dbReference>
<feature type="transmembrane region" description="Helical" evidence="7">
    <location>
        <begin position="85"/>
        <end position="107"/>
    </location>
</feature>
<evidence type="ECO:0000256" key="5">
    <source>
        <dbReference type="ARBA" id="ARBA00022989"/>
    </source>
</evidence>
<feature type="transmembrane region" description="Helical" evidence="7">
    <location>
        <begin position="113"/>
        <end position="135"/>
    </location>
</feature>
<dbReference type="PATRIC" id="fig|1618378.3.peg.282"/>
<dbReference type="InterPro" id="IPR038770">
    <property type="entry name" value="Na+/solute_symporter_sf"/>
</dbReference>
<evidence type="ECO:0000256" key="2">
    <source>
        <dbReference type="ARBA" id="ARBA00005551"/>
    </source>
</evidence>
<feature type="transmembrane region" description="Helical" evidence="7">
    <location>
        <begin position="267"/>
        <end position="283"/>
    </location>
</feature>
<dbReference type="Gene3D" id="3.40.50.720">
    <property type="entry name" value="NAD(P)-binding Rossmann-like Domain"/>
    <property type="match status" value="1"/>
</dbReference>
<dbReference type="PROSITE" id="PS51201">
    <property type="entry name" value="RCK_N"/>
    <property type="match status" value="1"/>
</dbReference>
<evidence type="ECO:0000256" key="4">
    <source>
        <dbReference type="ARBA" id="ARBA00022692"/>
    </source>
</evidence>
<dbReference type="GO" id="GO:0016020">
    <property type="term" value="C:membrane"/>
    <property type="evidence" value="ECO:0007669"/>
    <property type="project" value="UniProtKB-SubCell"/>
</dbReference>
<evidence type="ECO:0000313" key="10">
    <source>
        <dbReference type="Proteomes" id="UP000033854"/>
    </source>
</evidence>
<reference evidence="9 10" key="1">
    <citation type="journal article" date="2015" name="Nature">
        <title>rRNA introns, odd ribosomes, and small enigmatic genomes across a large radiation of phyla.</title>
        <authorList>
            <person name="Brown C.T."/>
            <person name="Hug L.A."/>
            <person name="Thomas B.C."/>
            <person name="Sharon I."/>
            <person name="Castelle C.J."/>
            <person name="Singh A."/>
            <person name="Wilkins M.J."/>
            <person name="Williams K.H."/>
            <person name="Banfield J.F."/>
        </authorList>
    </citation>
    <scope>NUCLEOTIDE SEQUENCE [LARGE SCALE GENOMIC DNA]</scope>
</reference>
<dbReference type="InterPro" id="IPR006153">
    <property type="entry name" value="Cation/H_exchanger_TM"/>
</dbReference>
<dbReference type="GO" id="GO:0006813">
    <property type="term" value="P:potassium ion transport"/>
    <property type="evidence" value="ECO:0007669"/>
    <property type="project" value="InterPro"/>
</dbReference>
<keyword evidence="5 7" id="KW-1133">Transmembrane helix</keyword>
<evidence type="ECO:0000256" key="1">
    <source>
        <dbReference type="ARBA" id="ARBA00004141"/>
    </source>
</evidence>
<organism evidence="9 10">
    <name type="scientific">Candidatus Collierbacteria bacterium GW2011_GWA2_42_17</name>
    <dbReference type="NCBI Taxonomy" id="1618378"/>
    <lineage>
        <taxon>Bacteria</taxon>
        <taxon>Candidatus Collieribacteriota</taxon>
    </lineage>
</organism>
<keyword evidence="4 7" id="KW-0812">Transmembrane</keyword>
<comment type="caution">
    <text evidence="9">The sequence shown here is derived from an EMBL/GenBank/DDBJ whole genome shotgun (WGS) entry which is preliminary data.</text>
</comment>
<dbReference type="InterPro" id="IPR003148">
    <property type="entry name" value="RCK_N"/>
</dbReference>
<sequence>MDLFVVELVAVFVIAVLVGIVFRYLGLPSIIGHVLSGFVIGLSGLISSPSVEVLELLGTLGVTLLLFLVGLEMNWTEIRKVGKEAVFIFVGQTLLLTAVYVVFGLFAVGFSPLAAVFFAIAMTFSSTIVAVKVLSEKRELESYSGRLTLGILLLQDILAIGILVFLPSAGGGTDAFGLGTLLAKLLSLVLAVNVVGHFLISQLMRYVIKTAEDLVLFSLSWFALVIFGSVKLLGLSPEIGGLLAGLSLSTSWGHFQIISKIRVLRDVFLTMFFVLLGFQVGLGGVDWKLLLVLVPMIVLVKFLVTHMVSRLVGLSGRNALMLGINMTQVSEFSLVIMSAGLATGLWNEPLVRAVTLAGLFSMALSTILISNSEKLSIKISKISKLLFKFSGKNKQIKVEHKNHIVLFGGDRTGKSILAFLKKIGEETVVVDFNPQVITDLKKKGEMVIFADATDPDVLELANIAQAKLVISTIKSLNDSLSLISELRNRKIEVPVIADAESLAQAKELYQAGVAYVIFPHFVSGWHMGQVIKKYGIDKDILAKYKKKQDGVLRSTYEGEY</sequence>
<evidence type="ECO:0000256" key="7">
    <source>
        <dbReference type="SAM" id="Phobius"/>
    </source>
</evidence>
<dbReference type="PANTHER" id="PTHR42751">
    <property type="entry name" value="SODIUM/HYDROGEN EXCHANGER FAMILY/TRKA DOMAIN PROTEIN"/>
    <property type="match status" value="1"/>
</dbReference>
<feature type="transmembrane region" description="Helical" evidence="7">
    <location>
        <begin position="147"/>
        <end position="169"/>
    </location>
</feature>
<dbReference type="AlphaFoldDB" id="A0A0G1C0H7"/>
<feature type="transmembrane region" description="Helical" evidence="7">
    <location>
        <begin position="6"/>
        <end position="25"/>
    </location>
</feature>
<dbReference type="GO" id="GO:1902600">
    <property type="term" value="P:proton transmembrane transport"/>
    <property type="evidence" value="ECO:0007669"/>
    <property type="project" value="InterPro"/>
</dbReference>
<dbReference type="Pfam" id="PF00999">
    <property type="entry name" value="Na_H_Exchanger"/>
    <property type="match status" value="1"/>
</dbReference>
<dbReference type="Pfam" id="PF02254">
    <property type="entry name" value="TrkA_N"/>
    <property type="match status" value="1"/>
</dbReference>
<evidence type="ECO:0000256" key="3">
    <source>
        <dbReference type="ARBA" id="ARBA00022448"/>
    </source>
</evidence>
<comment type="subcellular location">
    <subcellularLocation>
        <location evidence="1">Membrane</location>
        <topology evidence="1">Multi-pass membrane protein</topology>
    </subcellularLocation>
</comment>
<keyword evidence="3" id="KW-0813">Transport</keyword>
<feature type="transmembrane region" description="Helical" evidence="7">
    <location>
        <begin position="30"/>
        <end position="47"/>
    </location>
</feature>
<dbReference type="Proteomes" id="UP000033854">
    <property type="component" value="Unassembled WGS sequence"/>
</dbReference>
<accession>A0A0G1C0H7</accession>
<evidence type="ECO:0000256" key="6">
    <source>
        <dbReference type="ARBA" id="ARBA00023136"/>
    </source>
</evidence>
<gene>
    <name evidence="9" type="ORF">UV06_C0002G0035</name>
</gene>
<feature type="domain" description="RCK N-terminal" evidence="8">
    <location>
        <begin position="401"/>
        <end position="517"/>
    </location>
</feature>
<feature type="transmembrane region" description="Helical" evidence="7">
    <location>
        <begin position="289"/>
        <end position="308"/>
    </location>
</feature>
<name>A0A0G1C0H7_9BACT</name>
<keyword evidence="6 7" id="KW-0472">Membrane</keyword>
<evidence type="ECO:0000259" key="8">
    <source>
        <dbReference type="PROSITE" id="PS51201"/>
    </source>
</evidence>